<dbReference type="PANTHER" id="PTHR41521">
    <property type="match status" value="1"/>
</dbReference>
<dbReference type="InterPro" id="IPR011008">
    <property type="entry name" value="Dimeric_a/b-barrel"/>
</dbReference>
<dbReference type="KEGG" id="bpro:PMF13cell1_04021"/>
<reference evidence="2 3" key="1">
    <citation type="submission" date="2019-01" db="EMBL/GenBank/DDBJ databases">
        <title>PMF-metabolizing Aryl O-demethylase.</title>
        <authorList>
            <person name="Kim M."/>
        </authorList>
    </citation>
    <scope>NUCLEOTIDE SEQUENCE [LARGE SCALE GENOMIC DNA]</scope>
    <source>
        <strain evidence="2 3">PMF1</strain>
    </source>
</reference>
<dbReference type="PANTHER" id="PTHR41521:SF4">
    <property type="entry name" value="BLR0684 PROTEIN"/>
    <property type="match status" value="1"/>
</dbReference>
<evidence type="ECO:0000313" key="2">
    <source>
        <dbReference type="EMBL" id="QBE98455.1"/>
    </source>
</evidence>
<dbReference type="Gene3D" id="3.30.70.100">
    <property type="match status" value="1"/>
</dbReference>
<evidence type="ECO:0000313" key="3">
    <source>
        <dbReference type="Proteomes" id="UP000289794"/>
    </source>
</evidence>
<sequence length="99" mass="11371">MSWYFIVDTYIDEQKGRGEYDEYIHDVKPIVESYGGEYLARTENVCSFCGGRTPQRVILIKFDSKENLDACFSSPEYKAIMSKRINSVDSRAVIVEGIK</sequence>
<dbReference type="Pfam" id="PF07045">
    <property type="entry name" value="DUF1330"/>
    <property type="match status" value="1"/>
</dbReference>
<gene>
    <name evidence="2" type="ORF">PMF13cell1_04021</name>
</gene>
<dbReference type="RefSeq" id="WP_130181879.1">
    <property type="nucleotide sequence ID" value="NZ_AP031416.1"/>
</dbReference>
<dbReference type="AlphaFoldDB" id="A0A4P6M2X6"/>
<evidence type="ECO:0000259" key="1">
    <source>
        <dbReference type="Pfam" id="PF07045"/>
    </source>
</evidence>
<organism evidence="2 3">
    <name type="scientific">Blautia producta</name>
    <dbReference type="NCBI Taxonomy" id="33035"/>
    <lineage>
        <taxon>Bacteria</taxon>
        <taxon>Bacillati</taxon>
        <taxon>Bacillota</taxon>
        <taxon>Clostridia</taxon>
        <taxon>Lachnospirales</taxon>
        <taxon>Lachnospiraceae</taxon>
        <taxon>Blautia</taxon>
    </lineage>
</organism>
<accession>A0A4P6M2X6</accession>
<dbReference type="EMBL" id="CP035945">
    <property type="protein sequence ID" value="QBE98455.1"/>
    <property type="molecule type" value="Genomic_DNA"/>
</dbReference>
<protein>
    <recommendedName>
        <fullName evidence="1">DUF1330 domain-containing protein</fullName>
    </recommendedName>
</protein>
<proteinExistence type="predicted"/>
<dbReference type="InterPro" id="IPR010753">
    <property type="entry name" value="DUF1330"/>
</dbReference>
<dbReference type="Proteomes" id="UP000289794">
    <property type="component" value="Chromosome"/>
</dbReference>
<feature type="domain" description="DUF1330" evidence="1">
    <location>
        <begin position="4"/>
        <end position="98"/>
    </location>
</feature>
<name>A0A4P6M2X6_9FIRM</name>
<dbReference type="SUPFAM" id="SSF54909">
    <property type="entry name" value="Dimeric alpha+beta barrel"/>
    <property type="match status" value="1"/>
</dbReference>